<reference evidence="1 2" key="1">
    <citation type="submission" date="2018-02" db="EMBL/GenBank/DDBJ databases">
        <title>The genomes of Aspergillus section Nigri reveals drivers in fungal speciation.</title>
        <authorList>
            <consortium name="DOE Joint Genome Institute"/>
            <person name="Vesth T.C."/>
            <person name="Nybo J."/>
            <person name="Theobald S."/>
            <person name="Brandl J."/>
            <person name="Frisvad J.C."/>
            <person name="Nielsen K.F."/>
            <person name="Lyhne E.K."/>
            <person name="Kogle M.E."/>
            <person name="Kuo A."/>
            <person name="Riley R."/>
            <person name="Clum A."/>
            <person name="Nolan M."/>
            <person name="Lipzen A."/>
            <person name="Salamov A."/>
            <person name="Henrissat B."/>
            <person name="Wiebenga A."/>
            <person name="De vries R.P."/>
            <person name="Grigoriev I.V."/>
            <person name="Mortensen U.H."/>
            <person name="Andersen M.R."/>
            <person name="Baker S.E."/>
        </authorList>
    </citation>
    <scope>NUCLEOTIDE SEQUENCE [LARGE SCALE GENOMIC DNA]</scope>
    <source>
        <strain evidence="1 2">CBS 707.79</strain>
    </source>
</reference>
<sequence>MDCDDSPRLSEGLTARWTSHGWAQGSRRRNVSSFRTDGLFAGRWGGVGTGLWALAGFDLHWRWLDTSDAHGPRLEAEIDAPGSGCVPLRRSMPIGPDHCRGAACQRRLSLRPGDAIIRNPHLQMSSSADKHKHKHKHKLSLAWRCIALFNYPARQQMHSAESVYLPT</sequence>
<protein>
    <submittedName>
        <fullName evidence="1">Uncharacterized protein</fullName>
    </submittedName>
</protein>
<evidence type="ECO:0000313" key="2">
    <source>
        <dbReference type="Proteomes" id="UP000247810"/>
    </source>
</evidence>
<dbReference type="Proteomes" id="UP000247810">
    <property type="component" value="Unassembled WGS sequence"/>
</dbReference>
<evidence type="ECO:0000313" key="1">
    <source>
        <dbReference type="EMBL" id="PYH92863.1"/>
    </source>
</evidence>
<dbReference type="EMBL" id="KZ825905">
    <property type="protein sequence ID" value="PYH92863.1"/>
    <property type="molecule type" value="Genomic_DNA"/>
</dbReference>
<keyword evidence="2" id="KW-1185">Reference proteome</keyword>
<proteinExistence type="predicted"/>
<dbReference type="VEuPathDB" id="FungiDB:BO71DRAFT_400183"/>
<accession>A0A319DNM0</accession>
<gene>
    <name evidence="1" type="ORF">BO71DRAFT_400183</name>
</gene>
<organism evidence="1 2">
    <name type="scientific">Aspergillus ellipticus CBS 707.79</name>
    <dbReference type="NCBI Taxonomy" id="1448320"/>
    <lineage>
        <taxon>Eukaryota</taxon>
        <taxon>Fungi</taxon>
        <taxon>Dikarya</taxon>
        <taxon>Ascomycota</taxon>
        <taxon>Pezizomycotina</taxon>
        <taxon>Eurotiomycetes</taxon>
        <taxon>Eurotiomycetidae</taxon>
        <taxon>Eurotiales</taxon>
        <taxon>Aspergillaceae</taxon>
        <taxon>Aspergillus</taxon>
        <taxon>Aspergillus subgen. Circumdati</taxon>
    </lineage>
</organism>
<name>A0A319DNM0_9EURO</name>
<dbReference type="AlphaFoldDB" id="A0A319DNM0"/>